<comment type="caution">
    <text evidence="1">The sequence shown here is derived from an EMBL/GenBank/DDBJ whole genome shotgun (WGS) entry which is preliminary data.</text>
</comment>
<organism evidence="1 2">
    <name type="scientific">Smallanthus sonchifolius</name>
    <dbReference type="NCBI Taxonomy" id="185202"/>
    <lineage>
        <taxon>Eukaryota</taxon>
        <taxon>Viridiplantae</taxon>
        <taxon>Streptophyta</taxon>
        <taxon>Embryophyta</taxon>
        <taxon>Tracheophyta</taxon>
        <taxon>Spermatophyta</taxon>
        <taxon>Magnoliopsida</taxon>
        <taxon>eudicotyledons</taxon>
        <taxon>Gunneridae</taxon>
        <taxon>Pentapetalae</taxon>
        <taxon>asterids</taxon>
        <taxon>campanulids</taxon>
        <taxon>Asterales</taxon>
        <taxon>Asteraceae</taxon>
        <taxon>Asteroideae</taxon>
        <taxon>Heliantheae alliance</taxon>
        <taxon>Millerieae</taxon>
        <taxon>Smallanthus</taxon>
    </lineage>
</organism>
<gene>
    <name evidence="1" type="ORF">L1987_18978</name>
</gene>
<evidence type="ECO:0000313" key="1">
    <source>
        <dbReference type="EMBL" id="KAI3814229.1"/>
    </source>
</evidence>
<accession>A0ACB9J1Q1</accession>
<name>A0ACB9J1Q1_9ASTR</name>
<sequence length="194" mass="21369">MTAWETRGGDREFVSTVFAGGLMVVKLRKRASRKRVSIEGFCVSVNGVMLQILSFRLLGSFVIAHSLAESQKAVTAATNYNNRVVECRLASIVLGIKLGMEPEEAISKAKTLSDVEVAKHYKLCQGRVRKSEAKGKAKKNYKSKGKAVAKKPLKDVNCFHCDEAGHWRKNCLKYLPKLKQKKSAGGHSSGTKEV</sequence>
<dbReference type="Proteomes" id="UP001056120">
    <property type="component" value="Linkage Group LG06"/>
</dbReference>
<reference evidence="2" key="1">
    <citation type="journal article" date="2022" name="Mol. Ecol. Resour.">
        <title>The genomes of chicory, endive, great burdock and yacon provide insights into Asteraceae palaeo-polyploidization history and plant inulin production.</title>
        <authorList>
            <person name="Fan W."/>
            <person name="Wang S."/>
            <person name="Wang H."/>
            <person name="Wang A."/>
            <person name="Jiang F."/>
            <person name="Liu H."/>
            <person name="Zhao H."/>
            <person name="Xu D."/>
            <person name="Zhang Y."/>
        </authorList>
    </citation>
    <scope>NUCLEOTIDE SEQUENCE [LARGE SCALE GENOMIC DNA]</scope>
    <source>
        <strain evidence="2">cv. Yunnan</strain>
    </source>
</reference>
<proteinExistence type="predicted"/>
<protein>
    <submittedName>
        <fullName evidence="1">Uncharacterized protein</fullName>
    </submittedName>
</protein>
<reference evidence="1 2" key="2">
    <citation type="journal article" date="2022" name="Mol. Ecol. Resour.">
        <title>The genomes of chicory, endive, great burdock and yacon provide insights into Asteraceae paleo-polyploidization history and plant inulin production.</title>
        <authorList>
            <person name="Fan W."/>
            <person name="Wang S."/>
            <person name="Wang H."/>
            <person name="Wang A."/>
            <person name="Jiang F."/>
            <person name="Liu H."/>
            <person name="Zhao H."/>
            <person name="Xu D."/>
            <person name="Zhang Y."/>
        </authorList>
    </citation>
    <scope>NUCLEOTIDE SEQUENCE [LARGE SCALE GENOMIC DNA]</scope>
    <source>
        <strain evidence="2">cv. Yunnan</strain>
        <tissue evidence="1">Leaves</tissue>
    </source>
</reference>
<evidence type="ECO:0000313" key="2">
    <source>
        <dbReference type="Proteomes" id="UP001056120"/>
    </source>
</evidence>
<keyword evidence="2" id="KW-1185">Reference proteome</keyword>
<dbReference type="EMBL" id="CM042023">
    <property type="protein sequence ID" value="KAI3814229.1"/>
    <property type="molecule type" value="Genomic_DNA"/>
</dbReference>